<feature type="domain" description="Integral membrane bound transporter" evidence="9">
    <location>
        <begin position="395"/>
        <end position="518"/>
    </location>
</feature>
<evidence type="ECO:0000256" key="3">
    <source>
        <dbReference type="ARBA" id="ARBA00022692"/>
    </source>
</evidence>
<dbReference type="PANTHER" id="PTHR30509:SF9">
    <property type="entry name" value="MULTIDRUG RESISTANCE PROTEIN MDTO"/>
    <property type="match status" value="1"/>
</dbReference>
<keyword evidence="4 7" id="KW-1133">Transmembrane helix</keyword>
<dbReference type="AlphaFoldDB" id="A0A2H9VQL3"/>
<feature type="transmembrane region" description="Helical" evidence="7">
    <location>
        <begin position="476"/>
        <end position="494"/>
    </location>
</feature>
<feature type="transmembrane region" description="Helical" evidence="7">
    <location>
        <begin position="506"/>
        <end position="527"/>
    </location>
</feature>
<evidence type="ECO:0000259" key="8">
    <source>
        <dbReference type="Pfam" id="PF12805"/>
    </source>
</evidence>
<reference evidence="10 11" key="1">
    <citation type="submission" date="2017-11" db="EMBL/GenBank/DDBJ databases">
        <title>Genomic Encyclopedia of Archaeal and Bacterial Type Strains, Phase II (KMG-II): From Individual Species to Whole Genera.</title>
        <authorList>
            <person name="Goeker M."/>
        </authorList>
    </citation>
    <scope>NUCLEOTIDE SEQUENCE [LARGE SCALE GENOMIC DNA]</scope>
    <source>
        <strain evidence="10 11">DSM 28175</strain>
    </source>
</reference>
<evidence type="ECO:0000256" key="2">
    <source>
        <dbReference type="ARBA" id="ARBA00022475"/>
    </source>
</evidence>
<feature type="transmembrane region" description="Helical" evidence="7">
    <location>
        <begin position="69"/>
        <end position="88"/>
    </location>
</feature>
<dbReference type="OrthoDB" id="8670769at2"/>
<evidence type="ECO:0000256" key="4">
    <source>
        <dbReference type="ARBA" id="ARBA00022989"/>
    </source>
</evidence>
<comment type="subcellular location">
    <subcellularLocation>
        <location evidence="1">Cell membrane</location>
        <topology evidence="1">Multi-pass membrane protein</topology>
    </subcellularLocation>
</comment>
<dbReference type="GO" id="GO:0005886">
    <property type="term" value="C:plasma membrane"/>
    <property type="evidence" value="ECO:0007669"/>
    <property type="project" value="UniProtKB-SubCell"/>
</dbReference>
<keyword evidence="3 7" id="KW-0812">Transmembrane</keyword>
<dbReference type="InterPro" id="IPR032692">
    <property type="entry name" value="YccS_N"/>
</dbReference>
<evidence type="ECO:0000313" key="11">
    <source>
        <dbReference type="Proteomes" id="UP000242687"/>
    </source>
</evidence>
<protein>
    <submittedName>
        <fullName evidence="10">Putative membrane protein YccC</fullName>
    </submittedName>
</protein>
<evidence type="ECO:0000256" key="1">
    <source>
        <dbReference type="ARBA" id="ARBA00004651"/>
    </source>
</evidence>
<feature type="transmembrane region" description="Helical" evidence="7">
    <location>
        <begin position="439"/>
        <end position="470"/>
    </location>
</feature>
<evidence type="ECO:0000256" key="6">
    <source>
        <dbReference type="ARBA" id="ARBA00043993"/>
    </source>
</evidence>
<evidence type="ECO:0000313" key="10">
    <source>
        <dbReference type="EMBL" id="PJJ83083.1"/>
    </source>
</evidence>
<dbReference type="Proteomes" id="UP000242687">
    <property type="component" value="Unassembled WGS sequence"/>
</dbReference>
<dbReference type="PANTHER" id="PTHR30509">
    <property type="entry name" value="P-HYDROXYBENZOIC ACID EFFLUX PUMP SUBUNIT-RELATED"/>
    <property type="match status" value="1"/>
</dbReference>
<dbReference type="EMBL" id="PGFJ01000001">
    <property type="protein sequence ID" value="PJJ83083.1"/>
    <property type="molecule type" value="Genomic_DNA"/>
</dbReference>
<comment type="similarity">
    <text evidence="6">Belongs to the YccS/YhfK family.</text>
</comment>
<dbReference type="RefSeq" id="WP_100339380.1">
    <property type="nucleotide sequence ID" value="NZ_PGFJ01000001.1"/>
</dbReference>
<dbReference type="InterPro" id="IPR049453">
    <property type="entry name" value="Memb_transporter_dom"/>
</dbReference>
<proteinExistence type="inferred from homology"/>
<organism evidence="10 11">
    <name type="scientific">Mucilaginibacter auburnensis</name>
    <dbReference type="NCBI Taxonomy" id="1457233"/>
    <lineage>
        <taxon>Bacteria</taxon>
        <taxon>Pseudomonadati</taxon>
        <taxon>Bacteroidota</taxon>
        <taxon>Sphingobacteriia</taxon>
        <taxon>Sphingobacteriales</taxon>
        <taxon>Sphingobacteriaceae</taxon>
        <taxon>Mucilaginibacter</taxon>
    </lineage>
</organism>
<keyword evidence="2" id="KW-1003">Cell membrane</keyword>
<gene>
    <name evidence="10" type="ORF">CLV57_0060</name>
</gene>
<keyword evidence="5 7" id="KW-0472">Membrane</keyword>
<keyword evidence="11" id="KW-1185">Reference proteome</keyword>
<feature type="domain" description="Integral membrane protein YccS N-terminal" evidence="8">
    <location>
        <begin position="74"/>
        <end position="335"/>
    </location>
</feature>
<feature type="transmembrane region" description="Helical" evidence="7">
    <location>
        <begin position="139"/>
        <end position="160"/>
    </location>
</feature>
<evidence type="ECO:0000259" key="9">
    <source>
        <dbReference type="Pfam" id="PF13515"/>
    </source>
</evidence>
<feature type="transmembrane region" description="Helical" evidence="7">
    <location>
        <begin position="95"/>
        <end position="127"/>
    </location>
</feature>
<evidence type="ECO:0000256" key="7">
    <source>
        <dbReference type="SAM" id="Phobius"/>
    </source>
</evidence>
<evidence type="ECO:0000256" key="5">
    <source>
        <dbReference type="ARBA" id="ARBA00023136"/>
    </source>
</evidence>
<accession>A0A2H9VQL3</accession>
<sequence>MNGTHNKSPLHFRLPENVIDALRNVALIILPLLIGYRHAPELTSGMATGVLIVSLTDLPGNRQRKIKTAWQSILVAAVVSVCFNCSLVSPVATGLVLLIFSFLLALWNGFGAAAGAVGMSGVAMMIFMLGLRPVHPIQFSAYMIVGALLFHAVVLLQSYLRPFSSLRQELQGLLQLTADFLMARADCYDPDVPLDVAYQRTMKLHLMVTAKQDAVRQLLLTDRKAMQQAGEDVQQLIAIATITMQLYEHFIATPLDHGQLREVLSGSETLKHITTLIRRQAKTLHSMSALLPFGRSVRSSDEDQATEGSLRELAIQGTEEESLLINAVLQNVHTVKLLLATMSTPQATKANLPTDQLQRFLPDSKTFKETFIAQLHWRSPLLRFSLRLALMLFVAYCAVFAFTKDHYNYWFLLTIMVVSRPRVAVTWQRNLERVSGTVAGLVVAYVLLALIASPAALLTIVCVCMAAFFALNRSRYDKSVFAITICAVLFASVYSGGSSGVLYARLLYTLAGCALAMAGIFLFPVWVKAELDAFAKGAVMANAKLLNAVANGESEVNIRLARKEAHQQIAGLFEGLKHSQIEPGVQNLSGLKQILLLNYRLNSVILSFFLFDGAVIDKQLMYSAKMNLQRAISAFSDQNTAVAVEKDNQTAQTLLESLTRELLLVVQAYNFERYGKVV</sequence>
<name>A0A2H9VQL3_9SPHI</name>
<comment type="caution">
    <text evidence="10">The sequence shown here is derived from an EMBL/GenBank/DDBJ whole genome shotgun (WGS) entry which is preliminary data.</text>
</comment>
<dbReference type="Pfam" id="PF12805">
    <property type="entry name" value="FUSC-like"/>
    <property type="match status" value="1"/>
</dbReference>
<feature type="transmembrane region" description="Helical" evidence="7">
    <location>
        <begin position="384"/>
        <end position="403"/>
    </location>
</feature>
<dbReference type="Pfam" id="PF13515">
    <property type="entry name" value="FUSC_2"/>
    <property type="match status" value="1"/>
</dbReference>